<dbReference type="PANTHER" id="PTHR47704:SF1">
    <property type="entry name" value="POTASSIUM TRANSPORTER KIMA"/>
    <property type="match status" value="1"/>
</dbReference>
<feature type="transmembrane region" description="Helical" evidence="1">
    <location>
        <begin position="197"/>
        <end position="215"/>
    </location>
</feature>
<keyword evidence="1" id="KW-0812">Transmembrane</keyword>
<organism evidence="2 3">
    <name type="scientific">Actinobaculum suis</name>
    <dbReference type="NCBI Taxonomy" id="1657"/>
    <lineage>
        <taxon>Bacteria</taxon>
        <taxon>Bacillati</taxon>
        <taxon>Actinomycetota</taxon>
        <taxon>Actinomycetes</taxon>
        <taxon>Actinomycetales</taxon>
        <taxon>Actinomycetaceae</taxon>
        <taxon>Actinobaculum</taxon>
    </lineage>
</organism>
<feature type="transmembrane region" description="Helical" evidence="1">
    <location>
        <begin position="275"/>
        <end position="296"/>
    </location>
</feature>
<name>A0AAW9HUJ1_9ACTO</name>
<evidence type="ECO:0008006" key="4">
    <source>
        <dbReference type="Google" id="ProtNLM"/>
    </source>
</evidence>
<proteinExistence type="predicted"/>
<feature type="transmembrane region" description="Helical" evidence="1">
    <location>
        <begin position="43"/>
        <end position="61"/>
    </location>
</feature>
<keyword evidence="1" id="KW-1133">Transmembrane helix</keyword>
<evidence type="ECO:0000256" key="1">
    <source>
        <dbReference type="SAM" id="Phobius"/>
    </source>
</evidence>
<dbReference type="Gene3D" id="1.20.1740.10">
    <property type="entry name" value="Amino acid/polyamine transporter I"/>
    <property type="match status" value="1"/>
</dbReference>
<feature type="transmembrane region" description="Helical" evidence="1">
    <location>
        <begin position="391"/>
        <end position="409"/>
    </location>
</feature>
<feature type="transmembrane region" description="Helical" evidence="1">
    <location>
        <begin position="153"/>
        <end position="177"/>
    </location>
</feature>
<evidence type="ECO:0000313" key="3">
    <source>
        <dbReference type="Proteomes" id="UP001273799"/>
    </source>
</evidence>
<feature type="transmembrane region" description="Helical" evidence="1">
    <location>
        <begin position="350"/>
        <end position="370"/>
    </location>
</feature>
<evidence type="ECO:0000313" key="2">
    <source>
        <dbReference type="EMBL" id="MDY5153769.1"/>
    </source>
</evidence>
<dbReference type="EMBL" id="JAWNFU010000004">
    <property type="protein sequence ID" value="MDY5153769.1"/>
    <property type="molecule type" value="Genomic_DNA"/>
</dbReference>
<feature type="transmembrane region" description="Helical" evidence="1">
    <location>
        <begin position="124"/>
        <end position="141"/>
    </location>
</feature>
<feature type="transmembrane region" description="Helical" evidence="1">
    <location>
        <begin position="415"/>
        <end position="434"/>
    </location>
</feature>
<feature type="transmembrane region" description="Helical" evidence="1">
    <location>
        <begin position="81"/>
        <end position="112"/>
    </location>
</feature>
<feature type="transmembrane region" description="Helical" evidence="1">
    <location>
        <begin position="236"/>
        <end position="255"/>
    </location>
</feature>
<protein>
    <recommendedName>
        <fullName evidence="4">Amino acid transporter</fullName>
    </recommendedName>
</protein>
<dbReference type="InterPro" id="IPR053153">
    <property type="entry name" value="APC_K+_Transporter"/>
</dbReference>
<dbReference type="PANTHER" id="PTHR47704">
    <property type="entry name" value="POTASSIUM TRANSPORTER KIMA"/>
    <property type="match status" value="1"/>
</dbReference>
<feature type="transmembrane region" description="Helical" evidence="1">
    <location>
        <begin position="327"/>
        <end position="344"/>
    </location>
</feature>
<sequence length="595" mass="63926">MMAQQTRFRAGSASGVIALAALVVLILPRSVQRSATYAEPVLVGIAGLAGLAVLIVVDIALNKIAKLTPDTASHTIASRYVAPAAGVVVAAVKFIAYVLLIVLAGGTLALVVNAVTPLEFDGRIIIIPVTIILAVPVMLRWRINWRFTIGATALALTVLTALLVTALIQEATGSISLSTLVTNRVERGGEVSVRHPVLQTFVVMCCPAALMWLCAERVTPGARNKRVPSSFLRATFAIATIYIVLTFYVAAQFGIATWPVGMPTLVMAAAVWGPVGQAIAAGAFALLAVACALAVYDRLPRLLRSLAIDGMLARSLASTEAVIPRRVVVAVAAVLAAFLGNFLTTTYAGVAAFVFVSFIGFGLTALGIFVRGRRVLQESERKDERRAGYESVWTFALLSLATVALLVMIMILQPVWTGLSLVALLVPTALILLTRRRRGKMSARLAPQDLSEGRALPVRIHAVVVVSTLDLPALRAVTYARGLRAASLTAITVDFDPAATERLRKDWQEADLPVSLTVLGRPAGPTRKPLTEYVREILRRHDRDVVMVILPRVVLQNAWQRNFQGRTTPRIFSDLAGEARVMFVQVPYLLEDGGE</sequence>
<accession>A0AAW9HUJ1</accession>
<dbReference type="AlphaFoldDB" id="A0AAW9HUJ1"/>
<dbReference type="Proteomes" id="UP001273799">
    <property type="component" value="Unassembled WGS sequence"/>
</dbReference>
<reference evidence="2" key="1">
    <citation type="submission" date="2023-10" db="EMBL/GenBank/DDBJ databases">
        <title>Whole Genome based description of the genera Actinobaculum and Actinotignum reveals a complex phylogenetic relationship within the species included in the genus Actinotignum.</title>
        <authorList>
            <person name="Jensen C.S."/>
            <person name="Dargis R."/>
            <person name="Kemp M."/>
            <person name="Christensen J.J."/>
        </authorList>
    </citation>
    <scope>NUCLEOTIDE SEQUENCE</scope>
    <source>
        <strain evidence="2">Actinobaculum_suis_CCUG19206T</strain>
    </source>
</reference>
<keyword evidence="1" id="KW-0472">Membrane</keyword>
<gene>
    <name evidence="2" type="ORF">R6G71_06915</name>
</gene>
<comment type="caution">
    <text evidence="2">The sequence shown here is derived from an EMBL/GenBank/DDBJ whole genome shotgun (WGS) entry which is preliminary data.</text>
</comment>
<dbReference type="RefSeq" id="WP_141670143.1">
    <property type="nucleotide sequence ID" value="NZ_FNAU01000005.1"/>
</dbReference>